<dbReference type="AlphaFoldDB" id="Q3AP79"/>
<keyword evidence="8 9" id="KW-0472">Membrane</keyword>
<feature type="transmembrane region" description="Helical" evidence="9">
    <location>
        <begin position="166"/>
        <end position="190"/>
    </location>
</feature>
<dbReference type="STRING" id="340177.Cag_1948"/>
<keyword evidence="5" id="KW-0249">Electron transport</keyword>
<keyword evidence="2" id="KW-0813">Transport</keyword>
<dbReference type="Pfam" id="PF02665">
    <property type="entry name" value="Nitrate_red_gam"/>
    <property type="match status" value="1"/>
</dbReference>
<feature type="transmembrane region" description="Helical" evidence="9">
    <location>
        <begin position="6"/>
        <end position="23"/>
    </location>
</feature>
<keyword evidence="4 9" id="KW-0812">Transmembrane</keyword>
<evidence type="ECO:0000259" key="10">
    <source>
        <dbReference type="Pfam" id="PF02665"/>
    </source>
</evidence>
<name>Q3AP79_CHLCH</name>
<evidence type="ECO:0000256" key="8">
    <source>
        <dbReference type="ARBA" id="ARBA00023136"/>
    </source>
</evidence>
<feature type="transmembrane region" description="Helical" evidence="9">
    <location>
        <begin position="30"/>
        <end position="53"/>
    </location>
</feature>
<comment type="subcellular location">
    <subcellularLocation>
        <location evidence="1">Cell membrane</location>
        <topology evidence="1">Multi-pass membrane protein</topology>
    </subcellularLocation>
</comment>
<evidence type="ECO:0000256" key="4">
    <source>
        <dbReference type="ARBA" id="ARBA00022692"/>
    </source>
</evidence>
<feature type="transmembrane region" description="Helical" evidence="9">
    <location>
        <begin position="126"/>
        <end position="146"/>
    </location>
</feature>
<keyword evidence="3" id="KW-1003">Cell membrane</keyword>
<protein>
    <submittedName>
        <fullName evidence="11">Putative sulfite reductase-associated electron transfer protein DsrM</fullName>
    </submittedName>
</protein>
<evidence type="ECO:0000313" key="11">
    <source>
        <dbReference type="EMBL" id="ABB29196.1"/>
    </source>
</evidence>
<proteinExistence type="predicted"/>
<evidence type="ECO:0000256" key="3">
    <source>
        <dbReference type="ARBA" id="ARBA00022475"/>
    </source>
</evidence>
<dbReference type="GO" id="GO:0005886">
    <property type="term" value="C:plasma membrane"/>
    <property type="evidence" value="ECO:0007669"/>
    <property type="project" value="UniProtKB-SubCell"/>
</dbReference>
<dbReference type="KEGG" id="cch:Cag_1948"/>
<dbReference type="EMBL" id="CP000108">
    <property type="protein sequence ID" value="ABB29196.1"/>
    <property type="molecule type" value="Genomic_DNA"/>
</dbReference>
<dbReference type="PANTHER" id="PTHR30598">
    <property type="entry name" value="NITRATE REDUCTASE PRIVATE CHAPERONE, REDOX ENZYME MATURATION PROTEIN REMP FAMILY"/>
    <property type="match status" value="1"/>
</dbReference>
<evidence type="ECO:0000256" key="9">
    <source>
        <dbReference type="SAM" id="Phobius"/>
    </source>
</evidence>
<dbReference type="InterPro" id="IPR023234">
    <property type="entry name" value="NarG-like_domain"/>
</dbReference>
<feature type="transmembrane region" description="Helical" evidence="9">
    <location>
        <begin position="255"/>
        <end position="272"/>
    </location>
</feature>
<dbReference type="InterPro" id="IPR047660">
    <property type="entry name" value="DsrM"/>
</dbReference>
<feature type="transmembrane region" description="Helical" evidence="9">
    <location>
        <begin position="210"/>
        <end position="227"/>
    </location>
</feature>
<dbReference type="HOGENOM" id="CLU_067516_0_0_10"/>
<dbReference type="SUPFAM" id="SSF103501">
    <property type="entry name" value="Respiratory nitrate reductase 1 gamma chain"/>
    <property type="match status" value="1"/>
</dbReference>
<sequence>MTKKVLMPLLMVFVLCLIPYIGVKYAGLTTLFAVIIPLASLSILLVGFALRLVDWLRRPVPFRIPTTCGQEKSFNWVKHDQLDNPHNWWQVVLRVLGEVLLFRSLFRNKKAELHDGQKLTYGSSKWLWFAGLLFHWSMLIIVLRHTKFFFVTEPAFATFLDHADRFFEITLPAFFATDALILVGLSILFIRRLWDSKLRFISLQTDFFPLFLLLGIVLVGISMRYIAKVNVMPVHDQMIAMMDGNFSVMGDIDPLFYIHLFLVSVLVAYFPFSKLMHMGAIFLSPTRNLGNTSRVKRHVNPWNPEMKIRTYAEYEDDYREKMKKAGLPVEKQ</sequence>
<dbReference type="NCBIfam" id="NF038037">
    <property type="entry name" value="cytob_DsrM"/>
    <property type="match status" value="1"/>
</dbReference>
<accession>Q3AP79</accession>
<dbReference type="OrthoDB" id="9769404at2"/>
<dbReference type="PANTHER" id="PTHR30598:SF3">
    <property type="entry name" value="RESPIRATORY NITRATE REDUCTASE 1 GAMMA CHAIN"/>
    <property type="match status" value="1"/>
</dbReference>
<evidence type="ECO:0000256" key="2">
    <source>
        <dbReference type="ARBA" id="ARBA00022448"/>
    </source>
</evidence>
<evidence type="ECO:0000256" key="5">
    <source>
        <dbReference type="ARBA" id="ARBA00022982"/>
    </source>
</evidence>
<dbReference type="GO" id="GO:0020037">
    <property type="term" value="F:heme binding"/>
    <property type="evidence" value="ECO:0007669"/>
    <property type="project" value="TreeGrafter"/>
</dbReference>
<organism evidence="11">
    <name type="scientific">Chlorobium chlorochromatii (strain CaD3)</name>
    <dbReference type="NCBI Taxonomy" id="340177"/>
    <lineage>
        <taxon>Bacteria</taxon>
        <taxon>Pseudomonadati</taxon>
        <taxon>Chlorobiota</taxon>
        <taxon>Chlorobiia</taxon>
        <taxon>Chlorobiales</taxon>
        <taxon>Chlorobiaceae</taxon>
        <taxon>Chlorobium/Pelodictyon group</taxon>
        <taxon>Chlorobium</taxon>
    </lineage>
</organism>
<evidence type="ECO:0000256" key="7">
    <source>
        <dbReference type="ARBA" id="ARBA00023002"/>
    </source>
</evidence>
<dbReference type="GO" id="GO:0008940">
    <property type="term" value="F:nitrate reductase activity"/>
    <property type="evidence" value="ECO:0007669"/>
    <property type="project" value="TreeGrafter"/>
</dbReference>
<reference evidence="11" key="1">
    <citation type="submission" date="2005-08" db="EMBL/GenBank/DDBJ databases">
        <title>Complete sequence of Chlorobium chlorochromatii CaD3.</title>
        <authorList>
            <person name="Copeland A."/>
            <person name="Lucas S."/>
            <person name="Lapidus A."/>
            <person name="Barry K."/>
            <person name="Detter J.C."/>
            <person name="Glavina T."/>
            <person name="Hammon N."/>
            <person name="Israni S."/>
            <person name="Pitluck S."/>
            <person name="Bryant D."/>
            <person name="Schmutz J."/>
            <person name="Larimer F."/>
            <person name="Land M."/>
            <person name="Kyrpides N."/>
            <person name="Ivanova N."/>
            <person name="Richardson P."/>
        </authorList>
    </citation>
    <scope>NUCLEOTIDE SEQUENCE [LARGE SCALE GENOMIC DNA]</scope>
    <source>
        <strain evidence="11">CaD3</strain>
    </source>
</reference>
<dbReference type="InterPro" id="IPR051936">
    <property type="entry name" value="Heme-iron_electron_transfer"/>
</dbReference>
<gene>
    <name evidence="11" type="ordered locus">Cag_1948</name>
</gene>
<evidence type="ECO:0000256" key="1">
    <source>
        <dbReference type="ARBA" id="ARBA00004651"/>
    </source>
</evidence>
<dbReference type="GO" id="GO:0019645">
    <property type="term" value="P:anaerobic electron transport chain"/>
    <property type="evidence" value="ECO:0007669"/>
    <property type="project" value="TreeGrafter"/>
</dbReference>
<feature type="domain" description="NarG-like" evidence="10">
    <location>
        <begin position="123"/>
        <end position="279"/>
    </location>
</feature>
<dbReference type="InterPro" id="IPR036197">
    <property type="entry name" value="NarG-like_sf"/>
</dbReference>
<dbReference type="GO" id="GO:0009055">
    <property type="term" value="F:electron transfer activity"/>
    <property type="evidence" value="ECO:0007669"/>
    <property type="project" value="TreeGrafter"/>
</dbReference>
<dbReference type="Gene3D" id="1.20.950.20">
    <property type="entry name" value="Transmembrane di-heme cytochromes, Chain C"/>
    <property type="match status" value="1"/>
</dbReference>
<evidence type="ECO:0000256" key="6">
    <source>
        <dbReference type="ARBA" id="ARBA00022989"/>
    </source>
</evidence>
<keyword evidence="7" id="KW-0560">Oxidoreductase</keyword>
<dbReference type="eggNOG" id="COG2181">
    <property type="taxonomic scope" value="Bacteria"/>
</dbReference>
<keyword evidence="6 9" id="KW-1133">Transmembrane helix</keyword>